<dbReference type="GO" id="GO:0032259">
    <property type="term" value="P:methylation"/>
    <property type="evidence" value="ECO:0007669"/>
    <property type="project" value="UniProtKB-KW"/>
</dbReference>
<evidence type="ECO:0000256" key="2">
    <source>
        <dbReference type="ARBA" id="ARBA00022679"/>
    </source>
</evidence>
<dbReference type="GO" id="GO:0008168">
    <property type="term" value="F:methyltransferase activity"/>
    <property type="evidence" value="ECO:0007669"/>
    <property type="project" value="UniProtKB-KW"/>
</dbReference>
<dbReference type="InterPro" id="IPR041698">
    <property type="entry name" value="Methyltransf_25"/>
</dbReference>
<evidence type="ECO:0000313" key="6">
    <source>
        <dbReference type="Proteomes" id="UP000509367"/>
    </source>
</evidence>
<protein>
    <submittedName>
        <fullName evidence="5">Class I SAM-dependent methyltransferase</fullName>
    </submittedName>
</protein>
<keyword evidence="1 5" id="KW-0489">Methyltransferase</keyword>
<sequence>MSGRSGEPGEGTSLDERRGFFKDIYRRAGGDPGLIPWADLAAKATLHEWLVRHPGQGRLTAIDIACGLGDNADALARAGYVTTAFDLSEHAIGWARRRFPDSGVEFVVADLFALPESWRGAFDLVNECYTLQSLSPDMLDDTAASIASLVRPGGTLLVYARWREDGAQVEGPPWPLEKSRLRVFEELGFTLSGEKLFTVDRHGRKVPHSFAVWKREEGIQGE</sequence>
<proteinExistence type="predicted"/>
<feature type="domain" description="Methyltransferase" evidence="4">
    <location>
        <begin position="62"/>
        <end position="154"/>
    </location>
</feature>
<accession>A0A6N1VFN2</accession>
<dbReference type="Pfam" id="PF13649">
    <property type="entry name" value="Methyltransf_25"/>
    <property type="match status" value="1"/>
</dbReference>
<evidence type="ECO:0000256" key="1">
    <source>
        <dbReference type="ARBA" id="ARBA00022603"/>
    </source>
</evidence>
<dbReference type="AlphaFoldDB" id="A0A6N1VFN2"/>
<dbReference type="RefSeq" id="WP_175276309.1">
    <property type="nucleotide sequence ID" value="NZ_CP054836.1"/>
</dbReference>
<dbReference type="Gene3D" id="3.40.50.150">
    <property type="entry name" value="Vaccinia Virus protein VP39"/>
    <property type="match status" value="1"/>
</dbReference>
<gene>
    <name evidence="5" type="ORF">HTY61_08085</name>
</gene>
<keyword evidence="2 5" id="KW-0808">Transferase</keyword>
<dbReference type="KEGG" id="orm:HTY61_08085"/>
<name>A0A6N1VFN2_9HYPH</name>
<dbReference type="Proteomes" id="UP000509367">
    <property type="component" value="Chromosome"/>
</dbReference>
<dbReference type="InterPro" id="IPR029063">
    <property type="entry name" value="SAM-dependent_MTases_sf"/>
</dbReference>
<keyword evidence="3" id="KW-0949">S-adenosyl-L-methionine</keyword>
<evidence type="ECO:0000256" key="3">
    <source>
        <dbReference type="ARBA" id="ARBA00022691"/>
    </source>
</evidence>
<dbReference type="SUPFAM" id="SSF53335">
    <property type="entry name" value="S-adenosyl-L-methionine-dependent methyltransferases"/>
    <property type="match status" value="1"/>
</dbReference>
<reference evidence="5 6" key="1">
    <citation type="submission" date="2020-06" db="EMBL/GenBank/DDBJ databases">
        <title>Oricola thermophila sp. nov. isolated from a tidal sediments.</title>
        <authorList>
            <person name="Kwon K.K."/>
            <person name="Yang S.-H."/>
            <person name="Park M.-J."/>
        </authorList>
    </citation>
    <scope>NUCLEOTIDE SEQUENCE [LARGE SCALE GENOMIC DNA]</scope>
    <source>
        <strain evidence="5 6">MEBiC13590</strain>
    </source>
</reference>
<evidence type="ECO:0000313" key="5">
    <source>
        <dbReference type="EMBL" id="QKV18415.1"/>
    </source>
</evidence>
<dbReference type="EMBL" id="CP054836">
    <property type="protein sequence ID" value="QKV18415.1"/>
    <property type="molecule type" value="Genomic_DNA"/>
</dbReference>
<keyword evidence="6" id="KW-1185">Reference proteome</keyword>
<organism evidence="5 6">
    <name type="scientific">Oricola thermophila</name>
    <dbReference type="NCBI Taxonomy" id="2742145"/>
    <lineage>
        <taxon>Bacteria</taxon>
        <taxon>Pseudomonadati</taxon>
        <taxon>Pseudomonadota</taxon>
        <taxon>Alphaproteobacteria</taxon>
        <taxon>Hyphomicrobiales</taxon>
        <taxon>Ahrensiaceae</taxon>
        <taxon>Oricola</taxon>
    </lineage>
</organism>
<dbReference type="PANTHER" id="PTHR43464">
    <property type="entry name" value="METHYLTRANSFERASE"/>
    <property type="match status" value="1"/>
</dbReference>
<dbReference type="PANTHER" id="PTHR43464:SF19">
    <property type="entry name" value="UBIQUINONE BIOSYNTHESIS O-METHYLTRANSFERASE, MITOCHONDRIAL"/>
    <property type="match status" value="1"/>
</dbReference>
<dbReference type="CDD" id="cd02440">
    <property type="entry name" value="AdoMet_MTases"/>
    <property type="match status" value="1"/>
</dbReference>
<evidence type="ECO:0000259" key="4">
    <source>
        <dbReference type="Pfam" id="PF13649"/>
    </source>
</evidence>